<gene>
    <name evidence="4" type="ORF">V1478_014709</name>
</gene>
<proteinExistence type="predicted"/>
<keyword evidence="3" id="KW-0067">ATP-binding</keyword>
<evidence type="ECO:0000313" key="4">
    <source>
        <dbReference type="EMBL" id="KAL2715011.1"/>
    </source>
</evidence>
<accession>A0ABD2A3Q1</accession>
<organism evidence="4 5">
    <name type="scientific">Vespula squamosa</name>
    <name type="common">Southern yellow jacket</name>
    <name type="synonym">Wasp</name>
    <dbReference type="NCBI Taxonomy" id="30214"/>
    <lineage>
        <taxon>Eukaryota</taxon>
        <taxon>Metazoa</taxon>
        <taxon>Ecdysozoa</taxon>
        <taxon>Arthropoda</taxon>
        <taxon>Hexapoda</taxon>
        <taxon>Insecta</taxon>
        <taxon>Pterygota</taxon>
        <taxon>Neoptera</taxon>
        <taxon>Endopterygota</taxon>
        <taxon>Hymenoptera</taxon>
        <taxon>Apocrita</taxon>
        <taxon>Aculeata</taxon>
        <taxon>Vespoidea</taxon>
        <taxon>Vespidae</taxon>
        <taxon>Vespinae</taxon>
        <taxon>Vespula</taxon>
    </lineage>
</organism>
<evidence type="ECO:0000256" key="1">
    <source>
        <dbReference type="ARBA" id="ARBA00022598"/>
    </source>
</evidence>
<dbReference type="PANTHER" id="PTHR12241:SF162">
    <property type="entry name" value="TUBULIN MONOGLUTAMYLASE TTLL4"/>
    <property type="match status" value="1"/>
</dbReference>
<keyword evidence="2" id="KW-0547">Nucleotide-binding</keyword>
<dbReference type="AlphaFoldDB" id="A0ABD2A3Q1"/>
<keyword evidence="1" id="KW-0436">Ligase</keyword>
<dbReference type="GO" id="GO:0005524">
    <property type="term" value="F:ATP binding"/>
    <property type="evidence" value="ECO:0007669"/>
    <property type="project" value="UniProtKB-KW"/>
</dbReference>
<evidence type="ECO:0000256" key="2">
    <source>
        <dbReference type="ARBA" id="ARBA00022741"/>
    </source>
</evidence>
<dbReference type="SUPFAM" id="SSF56059">
    <property type="entry name" value="Glutathione synthetase ATP-binding domain-like"/>
    <property type="match status" value="2"/>
</dbReference>
<dbReference type="Gene3D" id="3.30.470.20">
    <property type="entry name" value="ATP-grasp fold, B domain"/>
    <property type="match status" value="2"/>
</dbReference>
<comment type="caution">
    <text evidence="4">The sequence shown here is derived from an EMBL/GenBank/DDBJ whole genome shotgun (WGS) entry which is preliminary data.</text>
</comment>
<name>A0ABD2A3Q1_VESSQ</name>
<dbReference type="GO" id="GO:0016874">
    <property type="term" value="F:ligase activity"/>
    <property type="evidence" value="ECO:0007669"/>
    <property type="project" value="UniProtKB-KW"/>
</dbReference>
<reference evidence="4 5" key="1">
    <citation type="journal article" date="2024" name="Ann. Entomol. Soc. Am.">
        <title>Genomic analyses of the southern and eastern yellowjacket wasps (Hymenoptera: Vespidae) reveal evolutionary signatures of social life.</title>
        <authorList>
            <person name="Catto M.A."/>
            <person name="Caine P.B."/>
            <person name="Orr S.E."/>
            <person name="Hunt B.G."/>
            <person name="Goodisman M.A.D."/>
        </authorList>
    </citation>
    <scope>NUCLEOTIDE SEQUENCE [LARGE SCALE GENOMIC DNA]</scope>
    <source>
        <strain evidence="4">233</strain>
        <tissue evidence="4">Head and thorax</tissue>
    </source>
</reference>
<dbReference type="InterPro" id="IPR004344">
    <property type="entry name" value="TTL/TTLL_fam"/>
</dbReference>
<evidence type="ECO:0000256" key="3">
    <source>
        <dbReference type="ARBA" id="ARBA00022840"/>
    </source>
</evidence>
<dbReference type="PANTHER" id="PTHR12241">
    <property type="entry name" value="TUBULIN POLYGLUTAMYLASE"/>
    <property type="match status" value="1"/>
</dbReference>
<dbReference type="EMBL" id="JAUDFV010000155">
    <property type="protein sequence ID" value="KAL2715011.1"/>
    <property type="molecule type" value="Genomic_DNA"/>
</dbReference>
<dbReference type="Pfam" id="PF03133">
    <property type="entry name" value="TTL"/>
    <property type="match status" value="2"/>
</dbReference>
<keyword evidence="5" id="KW-1185">Reference proteome</keyword>
<sequence length="1185" mass="139534">MDVIAYNHHEISSIVNDIDGGDLEESQYEEESEEIVPYLDIDRNLLTLEEINADNEKKYKFPFRRSLFDNVPPYIAFQSFDSKGLPLPYEMSKHLKWRLSTITPIIVRRTLVNSGFRLMKKSQEWSGTWGKHMKSACYKNLKEFQKVNHFPGTFQVGRKDRLWRNVSRMMAKYGKREFGFVPRTYVLPQDLRCFHQIWEKSGSKEKWIVKPPASARGRGIRVVHRWSQIPKKRPVVVQQYLSKPKLIGGAKFDLRLYVLVTSFNPLKIYLYPDGLVRFASVKYIDDINYLSDRFMHLTNYSINKTSATYTSNNCADSCFGHKWTLRTLWSYFEREHVNVSKLWSSMKDIVVKTMIAGESSINTLSRPNMQSRYCCYELFGFDILLDEHLKPWLLEVNISPSLQSSSSLDDAVKGPLIKNVFNIAGFQLPSTMPTEDVEKISQKYQVDTVCLDLRLHRTTLSYQERHKQSLYANLRDREDYIDEIIEDLTPDDVRHLIAYEDELTQLDRFEKIFPTSTSHEYMQFFDVPRYYNMLLDAWEFAYGDNREKGISRLQKLCQAKYHLEQQVNNQQHVSTHNRKFSDKYDVRTFRGTKGKKFSSMTICKEKLKDVSTGTSHGKLWRLEKYEEDEGFVYEEITEWLLTTARAKLPIEGDLSETDRVDKKLPKLPMRESLFAHVPPYIIFHGYDKNGASLPREITRHLLWWHTKSFSPRMIRLTVLKSGFTMTEKAMADWSGTWCTKLAFLRRRKQLKKFQKINHFPNCQELSNKINLWRNINRMAKKHGKKSFDYMPLSYVLPNEYAKLKRLLDRKTVWILKPANSCAGRGIRLVSRSFEIPRKSSYLAQRYLWNPSLIDGYKYDLRLYVLLTSIDPLRIFIYTEGLVRVATVKYRNRFDTLNDRFMHLTNTSINKLSPRYRGNDDPNKQQGNMWSLTALWNYLRFRERANTNNIWRKIKGIVIKSIISAVASLIQGMKDSNPPSYNNCQLFGFDVLLDVRLEPWLLEVNDCPSMDTETPLCAIVKGQLARDFLNLVGFHVPNILRPVDVETLEGYSKDSQICYDRNIYETLLSKVGEEKQRSFENNPQNRDDYLKVILTELTPEDVRVLIRHEDELAQTGRFEKIFPTCNTYEYFKYFDKLSYYNMLLDAWEHTYGNDRLRGIDRLKKLCKKRYHLNQTPSTNFRGETEP</sequence>
<dbReference type="PROSITE" id="PS51221">
    <property type="entry name" value="TTL"/>
    <property type="match status" value="2"/>
</dbReference>
<evidence type="ECO:0000313" key="5">
    <source>
        <dbReference type="Proteomes" id="UP001607302"/>
    </source>
</evidence>
<dbReference type="Proteomes" id="UP001607302">
    <property type="component" value="Unassembled WGS sequence"/>
</dbReference>
<protein>
    <submittedName>
        <fullName evidence="4">Tubulin polyglutamylase TTLL4-like</fullName>
    </submittedName>
</protein>